<evidence type="ECO:0000313" key="7">
    <source>
        <dbReference type="Proteomes" id="UP000694549"/>
    </source>
</evidence>
<dbReference type="GO" id="GO:0000226">
    <property type="term" value="P:microtubule cytoskeleton organization"/>
    <property type="evidence" value="ECO:0007669"/>
    <property type="project" value="InterPro"/>
</dbReference>
<dbReference type="GO" id="GO:0005798">
    <property type="term" value="C:Golgi-associated vesicle"/>
    <property type="evidence" value="ECO:0007669"/>
    <property type="project" value="TreeGrafter"/>
</dbReference>
<evidence type="ECO:0000256" key="4">
    <source>
        <dbReference type="ARBA" id="ARBA00023212"/>
    </source>
</evidence>
<evidence type="ECO:0000313" key="6">
    <source>
        <dbReference type="Ensembl" id="ENSAZOP00000019940.1"/>
    </source>
</evidence>
<feature type="compositionally biased region" description="Low complexity" evidence="5">
    <location>
        <begin position="42"/>
        <end position="51"/>
    </location>
</feature>
<dbReference type="PANTHER" id="PTHR14759">
    <property type="entry name" value="STOP PROTEIN"/>
    <property type="match status" value="1"/>
</dbReference>
<evidence type="ECO:0008006" key="8">
    <source>
        <dbReference type="Google" id="ProtNLM"/>
    </source>
</evidence>
<keyword evidence="3" id="KW-0963">Cytoplasm</keyword>
<dbReference type="InterPro" id="IPR007882">
    <property type="entry name" value="MAP6"/>
</dbReference>
<proteinExistence type="inferred from homology"/>
<reference evidence="6" key="2">
    <citation type="submission" date="2025-09" db="UniProtKB">
        <authorList>
            <consortium name="Ensembl"/>
        </authorList>
    </citation>
    <scope>IDENTIFICATION</scope>
</reference>
<organism evidence="6 7">
    <name type="scientific">Anas zonorhyncha</name>
    <name type="common">Eastern spot-billed duck</name>
    <dbReference type="NCBI Taxonomy" id="75864"/>
    <lineage>
        <taxon>Eukaryota</taxon>
        <taxon>Metazoa</taxon>
        <taxon>Chordata</taxon>
        <taxon>Craniata</taxon>
        <taxon>Vertebrata</taxon>
        <taxon>Euteleostomi</taxon>
        <taxon>Archelosauria</taxon>
        <taxon>Archosauria</taxon>
        <taxon>Dinosauria</taxon>
        <taxon>Saurischia</taxon>
        <taxon>Theropoda</taxon>
        <taxon>Coelurosauria</taxon>
        <taxon>Aves</taxon>
        <taxon>Neognathae</taxon>
        <taxon>Galloanserae</taxon>
        <taxon>Anseriformes</taxon>
        <taxon>Anatidae</taxon>
        <taxon>Anatinae</taxon>
        <taxon>Anas</taxon>
    </lineage>
</organism>
<dbReference type="GO" id="GO:0005516">
    <property type="term" value="F:calmodulin binding"/>
    <property type="evidence" value="ECO:0007669"/>
    <property type="project" value="InterPro"/>
</dbReference>
<dbReference type="GO" id="GO:0008017">
    <property type="term" value="F:microtubule binding"/>
    <property type="evidence" value="ECO:0007669"/>
    <property type="project" value="InterPro"/>
</dbReference>
<dbReference type="GO" id="GO:0005801">
    <property type="term" value="C:cis-Golgi network"/>
    <property type="evidence" value="ECO:0007669"/>
    <property type="project" value="TreeGrafter"/>
</dbReference>
<evidence type="ECO:0000256" key="1">
    <source>
        <dbReference type="ARBA" id="ARBA00004245"/>
    </source>
</evidence>
<dbReference type="Proteomes" id="UP000694549">
    <property type="component" value="Unplaced"/>
</dbReference>
<name>A0A8B9VDE9_9AVES</name>
<comment type="similarity">
    <text evidence="2">Belongs to the STOP family.</text>
</comment>
<sequence>MAWPCISRVCCLARFWSQLDKSDLSVPLTIHNYSAIDEPDEATGGPESGGASPPPRGCRRPISHSFVEVPPSEPQPTAREKPTTASQAVKISSHASLLFPFQGRLSRRGALGAWLPFAHFQFHLGHGCPQHVHCFQAAQPQGHLHQAQSRPFFLCTLLSSKGGSTVREHLPAGSSCTALFGVGALHLPLW</sequence>
<evidence type="ECO:0000256" key="3">
    <source>
        <dbReference type="ARBA" id="ARBA00022490"/>
    </source>
</evidence>
<evidence type="ECO:0000256" key="5">
    <source>
        <dbReference type="SAM" id="MobiDB-lite"/>
    </source>
</evidence>
<comment type="subcellular location">
    <subcellularLocation>
        <location evidence="1">Cytoplasm</location>
        <location evidence="1">Cytoskeleton</location>
    </subcellularLocation>
</comment>
<accession>A0A8B9VDE9</accession>
<feature type="region of interest" description="Disordered" evidence="5">
    <location>
        <begin position="36"/>
        <end position="86"/>
    </location>
</feature>
<dbReference type="GO" id="GO:0005874">
    <property type="term" value="C:microtubule"/>
    <property type="evidence" value="ECO:0007669"/>
    <property type="project" value="InterPro"/>
</dbReference>
<dbReference type="PANTHER" id="PTHR14759:SF37">
    <property type="entry name" value="MAP6 DOMAIN-CONTAINING PROTEIN 1"/>
    <property type="match status" value="1"/>
</dbReference>
<keyword evidence="7" id="KW-1185">Reference proteome</keyword>
<reference evidence="6" key="1">
    <citation type="submission" date="2025-08" db="UniProtKB">
        <authorList>
            <consortium name="Ensembl"/>
        </authorList>
    </citation>
    <scope>IDENTIFICATION</scope>
</reference>
<dbReference type="AlphaFoldDB" id="A0A8B9VDE9"/>
<keyword evidence="4" id="KW-0206">Cytoskeleton</keyword>
<dbReference type="GO" id="GO:0030705">
    <property type="term" value="P:cytoskeleton-dependent intracellular transport"/>
    <property type="evidence" value="ECO:0007669"/>
    <property type="project" value="TreeGrafter"/>
</dbReference>
<dbReference type="GO" id="GO:0070507">
    <property type="term" value="P:regulation of microtubule cytoskeleton organization"/>
    <property type="evidence" value="ECO:0007669"/>
    <property type="project" value="TreeGrafter"/>
</dbReference>
<evidence type="ECO:0000256" key="2">
    <source>
        <dbReference type="ARBA" id="ARBA00005728"/>
    </source>
</evidence>
<protein>
    <recommendedName>
        <fullName evidence="8">MAP6 domain containing 1</fullName>
    </recommendedName>
</protein>
<dbReference type="Ensembl" id="ENSAZOT00000021421.1">
    <property type="protein sequence ID" value="ENSAZOP00000019940.1"/>
    <property type="gene ID" value="ENSAZOG00000012921.1"/>
</dbReference>